<sequence>MTREDLIRLIEKVESVDSNDDTSVQLAWDELARGIVDGYEVARDYLLTQASFAEIEAVGEVFTDVLAQATSAETKQQFVQLFSQAVERAEHLDPNEVQWLKDSLSFSIKENGLSSS</sequence>
<dbReference type="EMBL" id="MWWU01000005">
    <property type="protein sequence ID" value="OZG55106.1"/>
    <property type="molecule type" value="Genomic_DNA"/>
</dbReference>
<gene>
    <name evidence="1" type="ORF">AEAE_1228</name>
</gene>
<keyword evidence="2" id="KW-1185">Reference proteome</keyword>
<evidence type="ECO:0000313" key="1">
    <source>
        <dbReference type="EMBL" id="OZG55106.1"/>
    </source>
</evidence>
<evidence type="ECO:0000313" key="2">
    <source>
        <dbReference type="Proteomes" id="UP000228976"/>
    </source>
</evidence>
<name>A0A261F893_9BIFI</name>
<organism evidence="1 2">
    <name type="scientific">Aeriscardovia aeriphila</name>
    <dbReference type="NCBI Taxonomy" id="218139"/>
    <lineage>
        <taxon>Bacteria</taxon>
        <taxon>Bacillati</taxon>
        <taxon>Actinomycetota</taxon>
        <taxon>Actinomycetes</taxon>
        <taxon>Bifidobacteriales</taxon>
        <taxon>Bifidobacteriaceae</taxon>
        <taxon>Aeriscardovia</taxon>
    </lineage>
</organism>
<proteinExistence type="predicted"/>
<dbReference type="RefSeq" id="WP_094690316.1">
    <property type="nucleotide sequence ID" value="NZ_JACBYZ010000001.1"/>
</dbReference>
<protein>
    <submittedName>
        <fullName evidence="1">Uncharacterized protein</fullName>
    </submittedName>
</protein>
<dbReference type="Proteomes" id="UP000228976">
    <property type="component" value="Unassembled WGS sequence"/>
</dbReference>
<dbReference type="AlphaFoldDB" id="A0A261F893"/>
<comment type="caution">
    <text evidence="1">The sequence shown here is derived from an EMBL/GenBank/DDBJ whole genome shotgun (WGS) entry which is preliminary data.</text>
</comment>
<reference evidence="1 2" key="1">
    <citation type="journal article" date="2017" name="BMC Genomics">
        <title>Comparative genomic and phylogenomic analyses of the Bifidobacteriaceae family.</title>
        <authorList>
            <person name="Lugli G.A."/>
            <person name="Milani C."/>
            <person name="Turroni F."/>
            <person name="Duranti S."/>
            <person name="Mancabelli L."/>
            <person name="Mangifesta M."/>
            <person name="Ferrario C."/>
            <person name="Modesto M."/>
            <person name="Mattarelli P."/>
            <person name="Jiri K."/>
            <person name="van Sinderen D."/>
            <person name="Ventura M."/>
        </authorList>
    </citation>
    <scope>NUCLEOTIDE SEQUENCE [LARGE SCALE GENOMIC DNA]</scope>
    <source>
        <strain evidence="1 2">LMG 21773</strain>
    </source>
</reference>
<accession>A0A261F893</accession>